<accession>A0A235FA28</accession>
<feature type="transmembrane region" description="Helical" evidence="1">
    <location>
        <begin position="42"/>
        <end position="58"/>
    </location>
</feature>
<organism evidence="2 3">
    <name type="scientific">Fictibacillus aquaticus</name>
    <dbReference type="NCBI Taxonomy" id="2021314"/>
    <lineage>
        <taxon>Bacteria</taxon>
        <taxon>Bacillati</taxon>
        <taxon>Bacillota</taxon>
        <taxon>Bacilli</taxon>
        <taxon>Bacillales</taxon>
        <taxon>Fictibacillaceae</taxon>
        <taxon>Fictibacillus</taxon>
    </lineage>
</organism>
<proteinExistence type="predicted"/>
<keyword evidence="1" id="KW-0812">Transmembrane</keyword>
<keyword evidence="3" id="KW-1185">Reference proteome</keyword>
<evidence type="ECO:0000313" key="3">
    <source>
        <dbReference type="Proteomes" id="UP000215059"/>
    </source>
</evidence>
<feature type="transmembrane region" description="Helical" evidence="1">
    <location>
        <begin position="70"/>
        <end position="88"/>
    </location>
</feature>
<dbReference type="GO" id="GO:0003676">
    <property type="term" value="F:nucleic acid binding"/>
    <property type="evidence" value="ECO:0007669"/>
    <property type="project" value="InterPro"/>
</dbReference>
<evidence type="ECO:0000313" key="2">
    <source>
        <dbReference type="EMBL" id="OYD58148.1"/>
    </source>
</evidence>
<reference evidence="2 3" key="1">
    <citation type="submission" date="2017-07" db="EMBL/GenBank/DDBJ databases">
        <title>Fictibacillus sp. nov. GDSW-R2A3 Genome sequencing and assembly.</title>
        <authorList>
            <person name="Mayilraj S."/>
        </authorList>
    </citation>
    <scope>NUCLEOTIDE SEQUENCE [LARGE SCALE GENOMIC DNA]</scope>
    <source>
        <strain evidence="2 3">GDSW-R2A3</strain>
    </source>
</reference>
<dbReference type="OrthoDB" id="1698854at2"/>
<gene>
    <name evidence="2" type="ORF">CGZ90_09715</name>
</gene>
<keyword evidence="1" id="KW-0472">Membrane</keyword>
<dbReference type="Pfam" id="PF06961">
    <property type="entry name" value="DUF1294"/>
    <property type="match status" value="1"/>
</dbReference>
<dbReference type="InterPro" id="IPR012156">
    <property type="entry name" value="Cold_shock_CspA"/>
</dbReference>
<dbReference type="AlphaFoldDB" id="A0A235FA28"/>
<feature type="transmembrane region" description="Helical" evidence="1">
    <location>
        <begin position="7"/>
        <end position="22"/>
    </location>
</feature>
<protein>
    <recommendedName>
        <fullName evidence="4">DUF1294 domain-containing protein</fullName>
    </recommendedName>
</protein>
<dbReference type="Proteomes" id="UP000215059">
    <property type="component" value="Unassembled WGS sequence"/>
</dbReference>
<dbReference type="RefSeq" id="WP_094252251.1">
    <property type="nucleotide sequence ID" value="NZ_JBHLXL010000001.1"/>
</dbReference>
<evidence type="ECO:0008006" key="4">
    <source>
        <dbReference type="Google" id="ProtNLM"/>
    </source>
</evidence>
<sequence length="89" mass="10161">MKGNEIVLYLYLIIINTLSYRIMKKDKEAAQNGEWRTPEAALWMFALIGGAPGMWLCMKKRRHKTKHASFKTGIPLLSFITAFVAGLFL</sequence>
<dbReference type="PIRSF" id="PIRSF002599">
    <property type="entry name" value="Cold_shock_A"/>
    <property type="match status" value="1"/>
</dbReference>
<dbReference type="EMBL" id="NOII01000002">
    <property type="protein sequence ID" value="OYD58148.1"/>
    <property type="molecule type" value="Genomic_DNA"/>
</dbReference>
<dbReference type="InterPro" id="IPR010718">
    <property type="entry name" value="DUF1294"/>
</dbReference>
<keyword evidence="1" id="KW-1133">Transmembrane helix</keyword>
<evidence type="ECO:0000256" key="1">
    <source>
        <dbReference type="SAM" id="Phobius"/>
    </source>
</evidence>
<comment type="caution">
    <text evidence="2">The sequence shown here is derived from an EMBL/GenBank/DDBJ whole genome shotgun (WGS) entry which is preliminary data.</text>
</comment>
<name>A0A235FA28_9BACL</name>